<reference evidence="3" key="1">
    <citation type="journal article" date="2019" name="Int. J. Syst. Evol. Microbiol.">
        <title>The Global Catalogue of Microorganisms (GCM) 10K type strain sequencing project: providing services to taxonomists for standard genome sequencing and annotation.</title>
        <authorList>
            <consortium name="The Broad Institute Genomics Platform"/>
            <consortium name="The Broad Institute Genome Sequencing Center for Infectious Disease"/>
            <person name="Wu L."/>
            <person name="Ma J."/>
        </authorList>
    </citation>
    <scope>NUCLEOTIDE SEQUENCE [LARGE SCALE GENOMIC DNA]</scope>
    <source>
        <strain evidence="3">CCUG 56607</strain>
    </source>
</reference>
<dbReference type="InterPro" id="IPR029002">
    <property type="entry name" value="PLPC/GPLD1"/>
</dbReference>
<proteinExistence type="predicted"/>
<evidence type="ECO:0000313" key="3">
    <source>
        <dbReference type="Proteomes" id="UP001596990"/>
    </source>
</evidence>
<name>A0ABW3KXP7_9BACI</name>
<accession>A0ABW3KXP7</accession>
<dbReference type="Pfam" id="PF00882">
    <property type="entry name" value="Zn_dep_PLPC"/>
    <property type="match status" value="1"/>
</dbReference>
<evidence type="ECO:0000259" key="1">
    <source>
        <dbReference type="Pfam" id="PF00882"/>
    </source>
</evidence>
<organism evidence="2 3">
    <name type="scientific">Thalassobacillus hwangdonensis</name>
    <dbReference type="NCBI Taxonomy" id="546108"/>
    <lineage>
        <taxon>Bacteria</taxon>
        <taxon>Bacillati</taxon>
        <taxon>Bacillota</taxon>
        <taxon>Bacilli</taxon>
        <taxon>Bacillales</taxon>
        <taxon>Bacillaceae</taxon>
        <taxon>Thalassobacillus</taxon>
    </lineage>
</organism>
<sequence>MPNIWTHMLFTEEILASLEPLPYEQHLNVVRLGAQGPDPFFYHRFWPFLKSKGVEKVGNRLHTEDCGDFLVSLITEAKDSSLLIQSYILGFITHHLLDRNAHPYIHYRAGYEGANHQRLEVIIDTLVMKQKKNLKTWENKVHERIDVGQRLDPDLRVLLKRVINKHYPGLTDDLPNTFVQESYRDMKLALKILHDPSGWKNKLLGDMVSPYSHRPVEDNMDYLNESRKRWKHPATGEDHEASFMELYERGIEEGISLLPLVHEYWNSENRALLDEVKVRIGNISYDTGLHLEQGLENKYSEPIV</sequence>
<dbReference type="RefSeq" id="WP_386055687.1">
    <property type="nucleotide sequence ID" value="NZ_JBHTKL010000001.1"/>
</dbReference>
<evidence type="ECO:0000313" key="2">
    <source>
        <dbReference type="EMBL" id="MFD1017725.1"/>
    </source>
</evidence>
<dbReference type="EMBL" id="JBHTKL010000001">
    <property type="protein sequence ID" value="MFD1017725.1"/>
    <property type="molecule type" value="Genomic_DNA"/>
</dbReference>
<gene>
    <name evidence="2" type="ORF">ACFQ2J_00825</name>
</gene>
<feature type="domain" description="Phospholipase C/D" evidence="1">
    <location>
        <begin position="6"/>
        <end position="146"/>
    </location>
</feature>
<keyword evidence="3" id="KW-1185">Reference proteome</keyword>
<comment type="caution">
    <text evidence="2">The sequence shown here is derived from an EMBL/GenBank/DDBJ whole genome shotgun (WGS) entry which is preliminary data.</text>
</comment>
<protein>
    <submittedName>
        <fullName evidence="2">Zinc dependent phospholipase C family protein</fullName>
    </submittedName>
</protein>
<dbReference type="Proteomes" id="UP001596990">
    <property type="component" value="Unassembled WGS sequence"/>
</dbReference>